<dbReference type="Proteomes" id="UP000248311">
    <property type="component" value="Unassembled WGS sequence"/>
</dbReference>
<keyword evidence="3" id="KW-1185">Reference proteome</keyword>
<dbReference type="Gene3D" id="3.20.20.150">
    <property type="entry name" value="Divalent-metal-dependent TIM barrel enzymes"/>
    <property type="match status" value="1"/>
</dbReference>
<protein>
    <submittedName>
        <fullName evidence="2">Sugar phosphate isomerase/epimerase</fullName>
    </submittedName>
</protein>
<dbReference type="RefSeq" id="WP_342767696.1">
    <property type="nucleotide sequence ID" value="NZ_QJTE01000002.1"/>
</dbReference>
<dbReference type="PANTHER" id="PTHR12110:SF41">
    <property type="entry name" value="INOSOSE DEHYDRATASE"/>
    <property type="match status" value="1"/>
</dbReference>
<dbReference type="InterPro" id="IPR036237">
    <property type="entry name" value="Xyl_isomerase-like_sf"/>
</dbReference>
<dbReference type="InterPro" id="IPR013022">
    <property type="entry name" value="Xyl_isomerase-like_TIM-brl"/>
</dbReference>
<dbReference type="GO" id="GO:0016853">
    <property type="term" value="F:isomerase activity"/>
    <property type="evidence" value="ECO:0007669"/>
    <property type="project" value="UniProtKB-KW"/>
</dbReference>
<dbReference type="Pfam" id="PF01261">
    <property type="entry name" value="AP_endonuc_2"/>
    <property type="match status" value="1"/>
</dbReference>
<feature type="domain" description="Xylose isomerase-like TIM barrel" evidence="1">
    <location>
        <begin position="21"/>
        <end position="243"/>
    </location>
</feature>
<organism evidence="2 3">
    <name type="scientific">Pseudoroseicyclus aestuarii</name>
    <dbReference type="NCBI Taxonomy" id="1795041"/>
    <lineage>
        <taxon>Bacteria</taxon>
        <taxon>Pseudomonadati</taxon>
        <taxon>Pseudomonadota</taxon>
        <taxon>Alphaproteobacteria</taxon>
        <taxon>Rhodobacterales</taxon>
        <taxon>Paracoccaceae</taxon>
        <taxon>Pseudoroseicyclus</taxon>
    </lineage>
</organism>
<keyword evidence="2" id="KW-0413">Isomerase</keyword>
<dbReference type="EMBL" id="QJTE01000002">
    <property type="protein sequence ID" value="PYE84707.1"/>
    <property type="molecule type" value="Genomic_DNA"/>
</dbReference>
<evidence type="ECO:0000259" key="1">
    <source>
        <dbReference type="Pfam" id="PF01261"/>
    </source>
</evidence>
<accession>A0A318SXZ1</accession>
<evidence type="ECO:0000313" key="3">
    <source>
        <dbReference type="Proteomes" id="UP000248311"/>
    </source>
</evidence>
<dbReference type="PANTHER" id="PTHR12110">
    <property type="entry name" value="HYDROXYPYRUVATE ISOMERASE"/>
    <property type="match status" value="1"/>
</dbReference>
<dbReference type="InterPro" id="IPR050312">
    <property type="entry name" value="IolE/XylAMocC-like"/>
</dbReference>
<dbReference type="AlphaFoldDB" id="A0A318SXZ1"/>
<proteinExistence type="predicted"/>
<sequence>MHVSYQLYCSRKFGPIEATLAMLAEAGYREVEGYGGLYEDVNSLETALQDTGLAMTSAHIGLDMVEGDPSRVLGIAERLGIQKILVPHLAPDARPTDAAGWEAFATRLVKAGQPYRDAGLVFGWHNHDFELADLGGGRTPLDILAQTDGIELELDLGWVRVAGHDPLDWLTRYGPKITAAHVKDIAPDGQAQDEDGWADVGHGIMDWDALFPALREAGVDHVVVEHDNPSDDRRMATRSLETIKGYVK</sequence>
<evidence type="ECO:0000313" key="2">
    <source>
        <dbReference type="EMBL" id="PYE84707.1"/>
    </source>
</evidence>
<dbReference type="SUPFAM" id="SSF51658">
    <property type="entry name" value="Xylose isomerase-like"/>
    <property type="match status" value="1"/>
</dbReference>
<gene>
    <name evidence="2" type="ORF">DFP88_102510</name>
</gene>
<name>A0A318SXZ1_9RHOB</name>
<comment type="caution">
    <text evidence="2">The sequence shown here is derived from an EMBL/GenBank/DDBJ whole genome shotgun (WGS) entry which is preliminary data.</text>
</comment>
<reference evidence="2 3" key="1">
    <citation type="submission" date="2018-06" db="EMBL/GenBank/DDBJ databases">
        <title>Genomic Encyclopedia of Type Strains, Phase III (KMG-III): the genomes of soil and plant-associated and newly described type strains.</title>
        <authorList>
            <person name="Whitman W."/>
        </authorList>
    </citation>
    <scope>NUCLEOTIDE SEQUENCE [LARGE SCALE GENOMIC DNA]</scope>
    <source>
        <strain evidence="2 3">CECT 9025</strain>
    </source>
</reference>